<dbReference type="RefSeq" id="XP_031390143.1">
    <property type="nucleotide sequence ID" value="XM_031534283.1"/>
</dbReference>
<reference evidence="2" key="1">
    <citation type="journal article" date="2020" name="Plant Biotechnol. J.">
        <title>The pomegranate (Punica granatum L.) draft genome dissects genetic divergence between soft- and hard-seeded cultivars.</title>
        <authorList>
            <person name="Luo X."/>
            <person name="Li H."/>
            <person name="Wu Z."/>
            <person name="Yao W."/>
            <person name="Zhao P."/>
            <person name="Cao D."/>
            <person name="Yu H."/>
            <person name="Li K."/>
            <person name="Poudel K."/>
            <person name="Zhao D."/>
            <person name="Zhang F."/>
            <person name="Xia X."/>
            <person name="Chen L."/>
            <person name="Wang Q."/>
            <person name="Jing D."/>
            <person name="Cao S."/>
        </authorList>
    </citation>
    <scope>NUCLEOTIDE SEQUENCE [LARGE SCALE GENOMIC DNA]</scope>
    <source>
        <strain evidence="2">cv. Tunisia</strain>
    </source>
</reference>
<dbReference type="InterPro" id="IPR024462">
    <property type="entry name" value="GH116_N"/>
</dbReference>
<sequence length="190" mass="21172">MHNDYAGRLYLMMYVNCDSVIITFFTEQQRFFHHMFLLQVFVSRLNGKIVSSVLCSRSSQLPKASAASGIGCWDWNLNGDKSIYHALFPRSWTVYDGEPDPELRIVSHQISPFIPHNYKESSLPVSVFTFTNSVGGVSGSSGRHFNSNMLVRDGVHGALLHHGTANGHPPVTFAIAARETSDVHISECRS</sequence>
<evidence type="ECO:0000313" key="2">
    <source>
        <dbReference type="Proteomes" id="UP000515151"/>
    </source>
</evidence>
<keyword evidence="2" id="KW-1185">Reference proteome</keyword>
<gene>
    <name evidence="3" type="primary">LOC116202677</name>
</gene>
<protein>
    <submittedName>
        <fullName evidence="3">Non-lysosomal glucosylceramidase-like isoform X1</fullName>
    </submittedName>
</protein>
<reference evidence="3" key="2">
    <citation type="submission" date="2025-08" db="UniProtKB">
        <authorList>
            <consortium name="RefSeq"/>
        </authorList>
    </citation>
    <scope>IDENTIFICATION</scope>
    <source>
        <tissue evidence="3">Leaf</tissue>
    </source>
</reference>
<dbReference type="InterPro" id="IPR052566">
    <property type="entry name" value="Non-lysos_glucosylceramidase"/>
</dbReference>
<dbReference type="GO" id="GO:0008422">
    <property type="term" value="F:beta-glucosidase activity"/>
    <property type="evidence" value="ECO:0007669"/>
    <property type="project" value="TreeGrafter"/>
</dbReference>
<proteinExistence type="predicted"/>
<dbReference type="Pfam" id="PF12215">
    <property type="entry name" value="Glyco_hydr_116N"/>
    <property type="match status" value="1"/>
</dbReference>
<dbReference type="AlphaFoldDB" id="A0A6P8DFN2"/>
<accession>A0A6P8DFN2</accession>
<dbReference type="OrthoDB" id="730489at2759"/>
<dbReference type="GeneID" id="116202677"/>
<dbReference type="Proteomes" id="UP000515151">
    <property type="component" value="Chromosome 4"/>
</dbReference>
<evidence type="ECO:0000259" key="1">
    <source>
        <dbReference type="Pfam" id="PF12215"/>
    </source>
</evidence>
<name>A0A6P8DFN2_PUNGR</name>
<evidence type="ECO:0000313" key="3">
    <source>
        <dbReference type="RefSeq" id="XP_031390143.1"/>
    </source>
</evidence>
<dbReference type="PANTHER" id="PTHR12654:SF25">
    <property type="entry name" value="NON-LYSOSOMAL GLUCOSYLCERAMIDASE"/>
    <property type="match status" value="1"/>
</dbReference>
<dbReference type="PANTHER" id="PTHR12654">
    <property type="entry name" value="BILE ACID BETA-GLUCOSIDASE-RELATED"/>
    <property type="match status" value="1"/>
</dbReference>
<feature type="domain" description="Glycosyl-hydrolase family 116 N-terminal" evidence="1">
    <location>
        <begin position="39"/>
        <end position="131"/>
    </location>
</feature>
<organism evidence="2 3">
    <name type="scientific">Punica granatum</name>
    <name type="common">Pomegranate</name>
    <dbReference type="NCBI Taxonomy" id="22663"/>
    <lineage>
        <taxon>Eukaryota</taxon>
        <taxon>Viridiplantae</taxon>
        <taxon>Streptophyta</taxon>
        <taxon>Embryophyta</taxon>
        <taxon>Tracheophyta</taxon>
        <taxon>Spermatophyta</taxon>
        <taxon>Magnoliopsida</taxon>
        <taxon>eudicotyledons</taxon>
        <taxon>Gunneridae</taxon>
        <taxon>Pentapetalae</taxon>
        <taxon>rosids</taxon>
        <taxon>malvids</taxon>
        <taxon>Myrtales</taxon>
        <taxon>Lythraceae</taxon>
        <taxon>Punica</taxon>
    </lineage>
</organism>